<gene>
    <name evidence="2" type="ORF">CDD81_1366</name>
</gene>
<evidence type="ECO:0000313" key="3">
    <source>
        <dbReference type="Proteomes" id="UP000226192"/>
    </source>
</evidence>
<accession>A0A2C5XZX2</accession>
<protein>
    <submittedName>
        <fullName evidence="2">Uncharacterized protein</fullName>
    </submittedName>
</protein>
<name>A0A2C5XZX2_9HYPO</name>
<organism evidence="2 3">
    <name type="scientific">Ophiocordyceps australis</name>
    <dbReference type="NCBI Taxonomy" id="1399860"/>
    <lineage>
        <taxon>Eukaryota</taxon>
        <taxon>Fungi</taxon>
        <taxon>Dikarya</taxon>
        <taxon>Ascomycota</taxon>
        <taxon>Pezizomycotina</taxon>
        <taxon>Sordariomycetes</taxon>
        <taxon>Hypocreomycetidae</taxon>
        <taxon>Hypocreales</taxon>
        <taxon>Ophiocordycipitaceae</taxon>
        <taxon>Ophiocordyceps</taxon>
    </lineage>
</organism>
<evidence type="ECO:0000313" key="2">
    <source>
        <dbReference type="EMBL" id="PHH60680.1"/>
    </source>
</evidence>
<reference evidence="2 3" key="1">
    <citation type="submission" date="2017-06" db="EMBL/GenBank/DDBJ databases">
        <title>Ant-infecting Ophiocordyceps genomes reveal a high diversity of potential behavioral manipulation genes and a possible major role for enterotoxins.</title>
        <authorList>
            <person name="De Bekker C."/>
            <person name="Evans H.C."/>
            <person name="Brachmann A."/>
            <person name="Hughes D.P."/>
        </authorList>
    </citation>
    <scope>NUCLEOTIDE SEQUENCE [LARGE SCALE GENOMIC DNA]</scope>
    <source>
        <strain evidence="2 3">Map64</strain>
    </source>
</reference>
<evidence type="ECO:0000256" key="1">
    <source>
        <dbReference type="SAM" id="MobiDB-lite"/>
    </source>
</evidence>
<feature type="region of interest" description="Disordered" evidence="1">
    <location>
        <begin position="288"/>
        <end position="339"/>
    </location>
</feature>
<sequence>MDSTKTLDLMSRPAEDQQINDTDHTNKPSGSQSALIPWPRAVEAMMDDISESFSAQGSGTSKFEKTLKQASSRAESDLKDNDASSGESDKQNGAPNERSNYVLHGKPNDVLAEKLNGASHDKPYGWPQEKPNVWPHDKPSGAPNGQASRPRAGAIDRRPNIATMAAENNALLAEIQDRIGEEKYDSDISRLSAENDALIAQIRERSRRAMTRNGKAPYFQRHTSPVGRPQYGPERPPDAGARANGRSTHRFRGCRGGRPTGRQPTFSIADEDEDKSIVGNTMLNRASRFLRDDKEETTMDDTRLNETSPPLNDDKEETTLDDKRLSETSTSLDNENDEANLSDTTISMTRFSRDDKDGAATLGDEKLDGPASCLNEADVEAILEDIRRNAPTCLKDGKKKAALCKKGFSSAPGSTTSSYEDCDESVSVPKDFLCDMVVLLHDQTQQLNICMTLYRKLYDNYQDMMESMKRFHAQYDMEYRRSVALEHNARVRNANRVLAREGVSVMSVKLEPLRVTCRGERTGEFIINFPSTRYATFALRNGAVRSILYDLEITPRSDLKEHHSQLWQAIW</sequence>
<dbReference type="EMBL" id="NJET01000134">
    <property type="protein sequence ID" value="PHH60680.1"/>
    <property type="molecule type" value="Genomic_DNA"/>
</dbReference>
<feature type="region of interest" description="Disordered" evidence="1">
    <location>
        <begin position="218"/>
        <end position="267"/>
    </location>
</feature>
<feature type="compositionally biased region" description="Basic and acidic residues" evidence="1">
    <location>
        <begin position="317"/>
        <end position="326"/>
    </location>
</feature>
<feature type="compositionally biased region" description="Basic and acidic residues" evidence="1">
    <location>
        <begin position="74"/>
        <end position="90"/>
    </location>
</feature>
<proteinExistence type="predicted"/>
<dbReference type="Proteomes" id="UP000226192">
    <property type="component" value="Unassembled WGS sequence"/>
</dbReference>
<feature type="compositionally biased region" description="Basic and acidic residues" evidence="1">
    <location>
        <begin position="289"/>
        <end position="304"/>
    </location>
</feature>
<feature type="compositionally biased region" description="Polar residues" evidence="1">
    <location>
        <begin position="51"/>
        <end position="61"/>
    </location>
</feature>
<feature type="region of interest" description="Disordered" evidence="1">
    <location>
        <begin position="1"/>
        <end position="153"/>
    </location>
</feature>
<comment type="caution">
    <text evidence="2">The sequence shown here is derived from an EMBL/GenBank/DDBJ whole genome shotgun (WGS) entry which is preliminary data.</text>
</comment>
<keyword evidence="3" id="KW-1185">Reference proteome</keyword>
<dbReference type="AlphaFoldDB" id="A0A2C5XZX2"/>